<dbReference type="AlphaFoldDB" id="A0A9Q9D7R1"/>
<sequence>MKIKHAKILNNATPDEVNEFILGKNIDQIVPVIQKNTHNGKEVGDYISQYIVYWFE</sequence>
<protein>
    <submittedName>
        <fullName evidence="1">Uncharacterized protein</fullName>
    </submittedName>
</protein>
<evidence type="ECO:0000313" key="2">
    <source>
        <dbReference type="Proteomes" id="UP001056730"/>
    </source>
</evidence>
<keyword evidence="1" id="KW-0614">Plasmid</keyword>
<gene>
    <name evidence="1" type="ORF">LMK00_11825</name>
</gene>
<dbReference type="EMBL" id="CP086396">
    <property type="protein sequence ID" value="USJ21563.1"/>
    <property type="molecule type" value="Genomic_DNA"/>
</dbReference>
<dbReference type="RefSeq" id="WP_252175957.1">
    <property type="nucleotide sequence ID" value="NZ_CP086396.1"/>
</dbReference>
<accession>A0A9Q9D7R1</accession>
<evidence type="ECO:0000313" key="1">
    <source>
        <dbReference type="EMBL" id="USJ21563.1"/>
    </source>
</evidence>
<reference evidence="1" key="1">
    <citation type="journal article" date="2022" name="Front. Microbiol.">
        <title>Feed Insects as a Reservoir of Granadaene-Producing Lactococci.</title>
        <authorList>
            <person name="Neuzil-Bunesova V."/>
            <person name="Ramirez Garcia A."/>
            <person name="Modrackova N."/>
            <person name="Makovska M."/>
            <person name="Sabolova M."/>
            <person name="Sproer C."/>
            <person name="Bunk B."/>
            <person name="Blom J."/>
            <person name="Schwab C."/>
        </authorList>
    </citation>
    <scope>NUCLEOTIDE SEQUENCE</scope>
    <source>
        <strain evidence="1">I4/6O</strain>
    </source>
</reference>
<geneLocation type="plasmid" evidence="1 2">
    <name>p1</name>
</geneLocation>
<name>A0A9Q9D7R1_9LACT</name>
<dbReference type="Proteomes" id="UP001056730">
    <property type="component" value="Plasmid p1"/>
</dbReference>
<proteinExistence type="predicted"/>
<dbReference type="KEGG" id="lfo:LMK00_11825"/>
<organism evidence="1 2">
    <name type="scientific">Lactococcus formosensis</name>
    <dbReference type="NCBI Taxonomy" id="1281486"/>
    <lineage>
        <taxon>Bacteria</taxon>
        <taxon>Bacillati</taxon>
        <taxon>Bacillota</taxon>
        <taxon>Bacilli</taxon>
        <taxon>Lactobacillales</taxon>
        <taxon>Streptococcaceae</taxon>
        <taxon>Lactococcus</taxon>
    </lineage>
</organism>